<dbReference type="RefSeq" id="XP_018687571.1">
    <property type="nucleotide sequence ID" value="XM_018843244.1"/>
</dbReference>
<dbReference type="AlphaFoldDB" id="A0A178Z3B4"/>
<name>A0A178Z3B4_9EURO</name>
<proteinExistence type="predicted"/>
<dbReference type="EMBL" id="LVYI01000015">
    <property type="protein sequence ID" value="OAP54204.1"/>
    <property type="molecule type" value="Genomic_DNA"/>
</dbReference>
<dbReference type="Proteomes" id="UP000078343">
    <property type="component" value="Unassembled WGS sequence"/>
</dbReference>
<evidence type="ECO:0000313" key="2">
    <source>
        <dbReference type="Proteomes" id="UP000078343"/>
    </source>
</evidence>
<comment type="caution">
    <text evidence="1">The sequence shown here is derived from an EMBL/GenBank/DDBJ whole genome shotgun (WGS) entry which is preliminary data.</text>
</comment>
<accession>A0A178Z3B4</accession>
<reference evidence="1 2" key="1">
    <citation type="submission" date="2016-04" db="EMBL/GenBank/DDBJ databases">
        <title>Draft genome of Fonsecaea erecta CBS 125763.</title>
        <authorList>
            <person name="Weiss V.A."/>
            <person name="Vicente V.A."/>
            <person name="Raittz R.T."/>
            <person name="Moreno L.F."/>
            <person name="De Souza E.M."/>
            <person name="Pedrosa F.O."/>
            <person name="Steffens M.B."/>
            <person name="Faoro H."/>
            <person name="Tadra-Sfeir M.Z."/>
            <person name="Najafzadeh M.J."/>
            <person name="Felipe M.S."/>
            <person name="Teixeira M."/>
            <person name="Sun J."/>
            <person name="Xi L."/>
            <person name="Gomes R."/>
            <person name="De Azevedo C.M."/>
            <person name="Salgado C.G."/>
            <person name="Da Silva M.B."/>
            <person name="Nascimento M.F."/>
            <person name="Queiroz-Telles F."/>
            <person name="Attili D.S."/>
            <person name="Gorbushina A."/>
        </authorList>
    </citation>
    <scope>NUCLEOTIDE SEQUENCE [LARGE SCALE GENOMIC DNA]</scope>
    <source>
        <strain evidence="1 2">CBS 125763</strain>
    </source>
</reference>
<sequence length="107" mass="11910">MASYTSSSLGRLLILTLRSTQAMRSQSERPSRLRSSRDRILEVQVDANASAIVSDLDDIESVAALDEPSVSVYHLNLNGDDDVEVLNHESAHTPWFDNSSDSDYERL</sequence>
<organism evidence="1 2">
    <name type="scientific">Fonsecaea erecta</name>
    <dbReference type="NCBI Taxonomy" id="1367422"/>
    <lineage>
        <taxon>Eukaryota</taxon>
        <taxon>Fungi</taxon>
        <taxon>Dikarya</taxon>
        <taxon>Ascomycota</taxon>
        <taxon>Pezizomycotina</taxon>
        <taxon>Eurotiomycetes</taxon>
        <taxon>Chaetothyriomycetidae</taxon>
        <taxon>Chaetothyriales</taxon>
        <taxon>Herpotrichiellaceae</taxon>
        <taxon>Fonsecaea</taxon>
    </lineage>
</organism>
<gene>
    <name evidence="1" type="ORF">AYL99_11739</name>
</gene>
<evidence type="ECO:0000313" key="1">
    <source>
        <dbReference type="EMBL" id="OAP54204.1"/>
    </source>
</evidence>
<protein>
    <submittedName>
        <fullName evidence="1">Uncharacterized protein</fullName>
    </submittedName>
</protein>
<dbReference type="GeneID" id="30015907"/>
<keyword evidence="2" id="KW-1185">Reference proteome</keyword>